<gene>
    <name evidence="2" type="ORF">ACFSCX_07005</name>
</gene>
<dbReference type="SMART" id="SM00260">
    <property type="entry name" value="CheW"/>
    <property type="match status" value="1"/>
</dbReference>
<dbReference type="RefSeq" id="WP_377927460.1">
    <property type="nucleotide sequence ID" value="NZ_JBHUEM010000007.1"/>
</dbReference>
<dbReference type="Proteomes" id="UP001597214">
    <property type="component" value="Unassembled WGS sequence"/>
</dbReference>
<accession>A0ABW4LN29</accession>
<evidence type="ECO:0000313" key="3">
    <source>
        <dbReference type="Proteomes" id="UP001597214"/>
    </source>
</evidence>
<evidence type="ECO:0000259" key="1">
    <source>
        <dbReference type="PROSITE" id="PS50851"/>
    </source>
</evidence>
<dbReference type="Gene3D" id="2.30.30.40">
    <property type="entry name" value="SH3 Domains"/>
    <property type="match status" value="1"/>
</dbReference>
<dbReference type="SUPFAM" id="SSF50341">
    <property type="entry name" value="CheW-like"/>
    <property type="match status" value="1"/>
</dbReference>
<protein>
    <submittedName>
        <fullName evidence="2">Chemotaxis protein CheW</fullName>
    </submittedName>
</protein>
<keyword evidence="3" id="KW-1185">Reference proteome</keyword>
<sequence length="155" mass="17470">MSEAVALDKVVVFQTQEEEYGVPIQYVVSIEKMQPLTSVPNMPYYMNGVTTIRGDVTPILDSNQVLYKKASEVSDKTRMIVVHTNEFSFGLIVDDAKEIIDIPNDSIQQVGLMSYGQNSYLMGVANLTNRLLTLIDPSKLLQSLDEMREIKQHLK</sequence>
<evidence type="ECO:0000313" key="2">
    <source>
        <dbReference type="EMBL" id="MFD1736311.1"/>
    </source>
</evidence>
<dbReference type="PANTHER" id="PTHR22617">
    <property type="entry name" value="CHEMOTAXIS SENSOR HISTIDINE KINASE-RELATED"/>
    <property type="match status" value="1"/>
</dbReference>
<dbReference type="InterPro" id="IPR002545">
    <property type="entry name" value="CheW-lke_dom"/>
</dbReference>
<comment type="caution">
    <text evidence="2">The sequence shown here is derived from an EMBL/GenBank/DDBJ whole genome shotgun (WGS) entry which is preliminary data.</text>
</comment>
<feature type="domain" description="CheW-like" evidence="1">
    <location>
        <begin position="7"/>
        <end position="146"/>
    </location>
</feature>
<dbReference type="InterPro" id="IPR039315">
    <property type="entry name" value="CheW"/>
</dbReference>
<dbReference type="EMBL" id="JBHUEM010000007">
    <property type="protein sequence ID" value="MFD1736311.1"/>
    <property type="molecule type" value="Genomic_DNA"/>
</dbReference>
<name>A0ABW4LN29_9BACI</name>
<organism evidence="2 3">
    <name type="scientific">Bacillus salitolerans</name>
    <dbReference type="NCBI Taxonomy" id="1437434"/>
    <lineage>
        <taxon>Bacteria</taxon>
        <taxon>Bacillati</taxon>
        <taxon>Bacillota</taxon>
        <taxon>Bacilli</taxon>
        <taxon>Bacillales</taxon>
        <taxon>Bacillaceae</taxon>
        <taxon>Bacillus</taxon>
    </lineage>
</organism>
<dbReference type="PANTHER" id="PTHR22617:SF23">
    <property type="entry name" value="CHEMOTAXIS PROTEIN CHEW"/>
    <property type="match status" value="1"/>
</dbReference>
<proteinExistence type="predicted"/>
<reference evidence="3" key="1">
    <citation type="journal article" date="2019" name="Int. J. Syst. Evol. Microbiol.">
        <title>The Global Catalogue of Microorganisms (GCM) 10K type strain sequencing project: providing services to taxonomists for standard genome sequencing and annotation.</title>
        <authorList>
            <consortium name="The Broad Institute Genomics Platform"/>
            <consortium name="The Broad Institute Genome Sequencing Center for Infectious Disease"/>
            <person name="Wu L."/>
            <person name="Ma J."/>
        </authorList>
    </citation>
    <scope>NUCLEOTIDE SEQUENCE [LARGE SCALE GENOMIC DNA]</scope>
    <source>
        <strain evidence="3">CCUG 49339</strain>
    </source>
</reference>
<dbReference type="InterPro" id="IPR036061">
    <property type="entry name" value="CheW-like_dom_sf"/>
</dbReference>
<dbReference type="Gene3D" id="2.40.50.180">
    <property type="entry name" value="CheA-289, Domain 4"/>
    <property type="match status" value="1"/>
</dbReference>
<dbReference type="PROSITE" id="PS50851">
    <property type="entry name" value="CHEW"/>
    <property type="match status" value="1"/>
</dbReference>
<dbReference type="Pfam" id="PF01584">
    <property type="entry name" value="CheW"/>
    <property type="match status" value="1"/>
</dbReference>